<dbReference type="AlphaFoldDB" id="A0A3D4T1Y1"/>
<feature type="region of interest" description="Disordered" evidence="1">
    <location>
        <begin position="1"/>
        <end position="182"/>
    </location>
</feature>
<comment type="caution">
    <text evidence="2">The sequence shown here is derived from an EMBL/GenBank/DDBJ whole genome shotgun (WGS) entry which is preliminary data.</text>
</comment>
<dbReference type="Proteomes" id="UP000261739">
    <property type="component" value="Unassembled WGS sequence"/>
</dbReference>
<feature type="compositionally biased region" description="Basic and acidic residues" evidence="1">
    <location>
        <begin position="170"/>
        <end position="182"/>
    </location>
</feature>
<evidence type="ECO:0000313" key="3">
    <source>
        <dbReference type="Proteomes" id="UP000261739"/>
    </source>
</evidence>
<feature type="compositionally biased region" description="Low complexity" evidence="1">
    <location>
        <begin position="82"/>
        <end position="99"/>
    </location>
</feature>
<reference evidence="2 3" key="1">
    <citation type="journal article" date="2018" name="Nat. Biotechnol.">
        <title>A standardized bacterial taxonomy based on genome phylogeny substantially revises the tree of life.</title>
        <authorList>
            <person name="Parks D.H."/>
            <person name="Chuvochina M."/>
            <person name="Waite D.W."/>
            <person name="Rinke C."/>
            <person name="Skarshewski A."/>
            <person name="Chaumeil P.A."/>
            <person name="Hugenholtz P."/>
        </authorList>
    </citation>
    <scope>NUCLEOTIDE SEQUENCE [LARGE SCALE GENOMIC DNA]</scope>
    <source>
        <strain evidence="2">UBA11247</strain>
    </source>
</reference>
<feature type="compositionally biased region" description="Low complexity" evidence="1">
    <location>
        <begin position="34"/>
        <end position="44"/>
    </location>
</feature>
<protein>
    <submittedName>
        <fullName evidence="2">Uncharacterized protein</fullName>
    </submittedName>
</protein>
<feature type="compositionally biased region" description="Polar residues" evidence="1">
    <location>
        <begin position="50"/>
        <end position="60"/>
    </location>
</feature>
<feature type="non-terminal residue" evidence="2">
    <location>
        <position position="1"/>
    </location>
</feature>
<dbReference type="EMBL" id="DQID01000318">
    <property type="protein sequence ID" value="HCT15554.1"/>
    <property type="molecule type" value="Genomic_DNA"/>
</dbReference>
<name>A0A3D4T1Y1_9CORY</name>
<organism evidence="2 3">
    <name type="scientific">Corynebacterium nuruki</name>
    <dbReference type="NCBI Taxonomy" id="1032851"/>
    <lineage>
        <taxon>Bacteria</taxon>
        <taxon>Bacillati</taxon>
        <taxon>Actinomycetota</taxon>
        <taxon>Actinomycetes</taxon>
        <taxon>Mycobacteriales</taxon>
        <taxon>Corynebacteriaceae</taxon>
        <taxon>Corynebacterium</taxon>
    </lineage>
</organism>
<feature type="compositionally biased region" description="Gly residues" evidence="1">
    <location>
        <begin position="14"/>
        <end position="23"/>
    </location>
</feature>
<gene>
    <name evidence="2" type="ORF">DIW82_12445</name>
</gene>
<proteinExistence type="predicted"/>
<evidence type="ECO:0000313" key="2">
    <source>
        <dbReference type="EMBL" id="HCT15554.1"/>
    </source>
</evidence>
<feature type="compositionally biased region" description="Gly residues" evidence="1">
    <location>
        <begin position="100"/>
        <end position="111"/>
    </location>
</feature>
<accession>A0A3D4T1Y1</accession>
<sequence>LAVGGFSVAAVNGGIPGIGGGSGVTDEQMAGDEGSSTSGSTTSGPVDTSRAPSGPSQEPGTTDRPEAPARPGDPGRPTTGKTPTDPGRATPATPAPADGSDGGMVIAGGEDGTTDGASDGQTGGPGMTALMGPAQSGSPSSSSESSTPEEPTGETGTGAGKDPGGAVTLREPKEADRGGSGS</sequence>
<dbReference type="STRING" id="863239.GCA_000213935_01842"/>
<feature type="compositionally biased region" description="Low complexity" evidence="1">
    <location>
        <begin position="136"/>
        <end position="154"/>
    </location>
</feature>
<evidence type="ECO:0000256" key="1">
    <source>
        <dbReference type="SAM" id="MobiDB-lite"/>
    </source>
</evidence>